<proteinExistence type="predicted"/>
<evidence type="ECO:0000313" key="4">
    <source>
        <dbReference type="Proteomes" id="UP000236161"/>
    </source>
</evidence>
<dbReference type="GO" id="GO:0003723">
    <property type="term" value="F:RNA binding"/>
    <property type="evidence" value="ECO:0007669"/>
    <property type="project" value="InterPro"/>
</dbReference>
<protein>
    <submittedName>
        <fullName evidence="3">Pentatricopeptide repeat-containing protein</fullName>
        <ecNumber evidence="3">3.6.4.12</ecNumber>
    </submittedName>
</protein>
<evidence type="ECO:0000256" key="1">
    <source>
        <dbReference type="ARBA" id="ARBA00022737"/>
    </source>
</evidence>
<dbReference type="OrthoDB" id="185373at2759"/>
<accession>A0A2I0A9C6</accession>
<dbReference type="EC" id="3.6.4.12" evidence="3"/>
<dbReference type="PANTHER" id="PTHR47926">
    <property type="entry name" value="PENTATRICOPEPTIDE REPEAT-CONTAINING PROTEIN"/>
    <property type="match status" value="1"/>
</dbReference>
<feature type="repeat" description="PPR" evidence="2">
    <location>
        <begin position="388"/>
        <end position="422"/>
    </location>
</feature>
<dbReference type="Pfam" id="PF01535">
    <property type="entry name" value="PPR"/>
    <property type="match status" value="5"/>
</dbReference>
<feature type="repeat" description="PPR" evidence="2">
    <location>
        <begin position="524"/>
        <end position="559"/>
    </location>
</feature>
<dbReference type="GO" id="GO:0003678">
    <property type="term" value="F:DNA helicase activity"/>
    <property type="evidence" value="ECO:0007669"/>
    <property type="project" value="UniProtKB-EC"/>
</dbReference>
<dbReference type="FunFam" id="1.25.40.10:FF:000381">
    <property type="entry name" value="Pentatricopeptide repeat-containing protein"/>
    <property type="match status" value="1"/>
</dbReference>
<dbReference type="GO" id="GO:0009451">
    <property type="term" value="P:RNA modification"/>
    <property type="evidence" value="ECO:0007669"/>
    <property type="project" value="InterPro"/>
</dbReference>
<dbReference type="Proteomes" id="UP000236161">
    <property type="component" value="Unassembled WGS sequence"/>
</dbReference>
<dbReference type="InterPro" id="IPR046960">
    <property type="entry name" value="PPR_At4g14850-like_plant"/>
</dbReference>
<feature type="repeat" description="PPR" evidence="2">
    <location>
        <begin position="186"/>
        <end position="220"/>
    </location>
</feature>
<dbReference type="InterPro" id="IPR046848">
    <property type="entry name" value="E_motif"/>
</dbReference>
<dbReference type="EMBL" id="KZ452009">
    <property type="protein sequence ID" value="PKA52159.1"/>
    <property type="molecule type" value="Genomic_DNA"/>
</dbReference>
<keyword evidence="1" id="KW-0677">Repeat</keyword>
<organism evidence="3 4">
    <name type="scientific">Apostasia shenzhenica</name>
    <dbReference type="NCBI Taxonomy" id="1088818"/>
    <lineage>
        <taxon>Eukaryota</taxon>
        <taxon>Viridiplantae</taxon>
        <taxon>Streptophyta</taxon>
        <taxon>Embryophyta</taxon>
        <taxon>Tracheophyta</taxon>
        <taxon>Spermatophyta</taxon>
        <taxon>Magnoliopsida</taxon>
        <taxon>Liliopsida</taxon>
        <taxon>Asparagales</taxon>
        <taxon>Orchidaceae</taxon>
        <taxon>Apostasioideae</taxon>
        <taxon>Apostasia</taxon>
    </lineage>
</organism>
<dbReference type="InterPro" id="IPR002885">
    <property type="entry name" value="PPR_rpt"/>
</dbReference>
<dbReference type="FunFam" id="1.25.40.10:FF:000090">
    <property type="entry name" value="Pentatricopeptide repeat-containing protein, chloroplastic"/>
    <property type="match status" value="1"/>
</dbReference>
<evidence type="ECO:0000256" key="2">
    <source>
        <dbReference type="PROSITE-ProRule" id="PRU00708"/>
    </source>
</evidence>
<feature type="repeat" description="PPR" evidence="2">
    <location>
        <begin position="489"/>
        <end position="523"/>
    </location>
</feature>
<dbReference type="PANTHER" id="PTHR47926:SF493">
    <property type="entry name" value="PENTATRICOPEPTIDE REPEAT-CONTAINING PROTEIN"/>
    <property type="match status" value="1"/>
</dbReference>
<dbReference type="InterPro" id="IPR011990">
    <property type="entry name" value="TPR-like_helical_dom_sf"/>
</dbReference>
<dbReference type="AlphaFoldDB" id="A0A2I0A9C6"/>
<gene>
    <name evidence="3" type="primary">PCMP-E16</name>
    <name evidence="3" type="ORF">AXF42_Ash014096</name>
</gene>
<dbReference type="Pfam" id="PF13041">
    <property type="entry name" value="PPR_2"/>
    <property type="match status" value="3"/>
</dbReference>
<keyword evidence="3" id="KW-0378">Hydrolase</keyword>
<sequence>MYQYGPGTSPPLLTPQKCIFLLRSFTHRRSLRSGEQLHAFLISSGLLHSHRRHPLLLPTLAAMYSLCRRPTHAHQLFDEIPHKTAFLFNVLIRSNVEVGLPRYSLLLFLRMLSSNCRPDNFTFPFVLKACSDLSLLRTGAQVHCRATVAGFSSDEYVQNCLISMYMNCGSKDEAETVFAQMGSSKNLVSWNTVISGCLQNGFADQAMVIFDRMVSFGEEIDRATVLSVLPACAQLKDLRSGEWIHKLAEENGVASDISVRNALIDMYAKCGRLDTAREIFNVLISEGDVISWTSIIGGYILHGCASEALRLAYQMQFSGIRPNSMTISSLLTACGSLPSLIHGMSFHGFSIKLGIESDIFVETALISMYSNCGETDLSSKMFAASSRITTTWNAFISGFAQKGLAQEATELFKQMLMEGSVPDLITITSMLPAYACSADLQQVNNIHCFLLKAGFVENIEATTCLIDSYIKTGCLSIAWELFDELPVKDVVSWSAIIAGYGKHGNAETAVRLFDQMLQSGVEPNEVTLTSVLNSCSHGGLVDKGLQIFDEVTTVHGLKPTADHYAGIIDLLGRVGRIEEAFALIKMMPFEADCVVWGTLLGACMIHDNAKIGEFAAKRLFEIQPEKTGNYVLLQNIYAAKGRWRDAEVVRRMVGVRGLRKEVACSTVEA</sequence>
<dbReference type="Pfam" id="PF20431">
    <property type="entry name" value="E_motif"/>
    <property type="match status" value="1"/>
</dbReference>
<feature type="repeat" description="PPR" evidence="2">
    <location>
        <begin position="288"/>
        <end position="322"/>
    </location>
</feature>
<evidence type="ECO:0000313" key="3">
    <source>
        <dbReference type="EMBL" id="PKA52159.1"/>
    </source>
</evidence>
<dbReference type="FunFam" id="1.25.40.10:FF:000344">
    <property type="entry name" value="Pentatricopeptide repeat-containing protein"/>
    <property type="match status" value="1"/>
</dbReference>
<reference evidence="3 4" key="1">
    <citation type="journal article" date="2017" name="Nature">
        <title>The Apostasia genome and the evolution of orchids.</title>
        <authorList>
            <person name="Zhang G.Q."/>
            <person name="Liu K.W."/>
            <person name="Li Z."/>
            <person name="Lohaus R."/>
            <person name="Hsiao Y.Y."/>
            <person name="Niu S.C."/>
            <person name="Wang J.Y."/>
            <person name="Lin Y.C."/>
            <person name="Xu Q."/>
            <person name="Chen L.J."/>
            <person name="Yoshida K."/>
            <person name="Fujiwara S."/>
            <person name="Wang Z.W."/>
            <person name="Zhang Y.Q."/>
            <person name="Mitsuda N."/>
            <person name="Wang M."/>
            <person name="Liu G.H."/>
            <person name="Pecoraro L."/>
            <person name="Huang H.X."/>
            <person name="Xiao X.J."/>
            <person name="Lin M."/>
            <person name="Wu X.Y."/>
            <person name="Wu W.L."/>
            <person name="Chen Y.Y."/>
            <person name="Chang S.B."/>
            <person name="Sakamoto S."/>
            <person name="Ohme-Takagi M."/>
            <person name="Yagi M."/>
            <person name="Zeng S.J."/>
            <person name="Shen C.Y."/>
            <person name="Yeh C.M."/>
            <person name="Luo Y.B."/>
            <person name="Tsai W.C."/>
            <person name="Van de Peer Y."/>
            <person name="Liu Z.J."/>
        </authorList>
    </citation>
    <scope>NUCLEOTIDE SEQUENCE [LARGE SCALE GENOMIC DNA]</scope>
    <source>
        <strain evidence="4">cv. Shenzhen</strain>
        <tissue evidence="3">Stem</tissue>
    </source>
</reference>
<name>A0A2I0A9C6_9ASPA</name>
<feature type="repeat" description="PPR" evidence="2">
    <location>
        <begin position="256"/>
        <end position="286"/>
    </location>
</feature>
<dbReference type="NCBIfam" id="TIGR00756">
    <property type="entry name" value="PPR"/>
    <property type="match status" value="4"/>
</dbReference>
<dbReference type="Gene3D" id="1.25.40.10">
    <property type="entry name" value="Tetratricopeptide repeat domain"/>
    <property type="match status" value="6"/>
</dbReference>
<keyword evidence="4" id="KW-1185">Reference proteome</keyword>
<dbReference type="GO" id="GO:0016787">
    <property type="term" value="F:hydrolase activity"/>
    <property type="evidence" value="ECO:0007669"/>
    <property type="project" value="UniProtKB-KW"/>
</dbReference>
<dbReference type="PROSITE" id="PS51375">
    <property type="entry name" value="PPR"/>
    <property type="match status" value="6"/>
</dbReference>